<feature type="domain" description="Retrotransposon gag" evidence="2">
    <location>
        <begin position="7"/>
        <end position="64"/>
    </location>
</feature>
<feature type="region of interest" description="Disordered" evidence="1">
    <location>
        <begin position="77"/>
        <end position="174"/>
    </location>
</feature>
<evidence type="ECO:0000313" key="4">
    <source>
        <dbReference type="Proteomes" id="UP001151760"/>
    </source>
</evidence>
<accession>A0ABQ5D9Z3</accession>
<keyword evidence="3" id="KW-0548">Nucleotidyltransferase</keyword>
<reference evidence="3" key="1">
    <citation type="journal article" date="2022" name="Int. J. Mol. Sci.">
        <title>Draft Genome of Tanacetum Coccineum: Genomic Comparison of Closely Related Tanacetum-Family Plants.</title>
        <authorList>
            <person name="Yamashiro T."/>
            <person name="Shiraishi A."/>
            <person name="Nakayama K."/>
            <person name="Satake H."/>
        </authorList>
    </citation>
    <scope>NUCLEOTIDE SEQUENCE</scope>
</reference>
<feature type="compositionally biased region" description="Basic and acidic residues" evidence="1">
    <location>
        <begin position="164"/>
        <end position="174"/>
    </location>
</feature>
<dbReference type="GO" id="GO:0003964">
    <property type="term" value="F:RNA-directed DNA polymerase activity"/>
    <property type="evidence" value="ECO:0007669"/>
    <property type="project" value="UniProtKB-KW"/>
</dbReference>
<gene>
    <name evidence="3" type="ORF">Tco_0924363</name>
</gene>
<keyword evidence="3" id="KW-0808">Transferase</keyword>
<reference evidence="3" key="2">
    <citation type="submission" date="2022-01" db="EMBL/GenBank/DDBJ databases">
        <authorList>
            <person name="Yamashiro T."/>
            <person name="Shiraishi A."/>
            <person name="Satake H."/>
            <person name="Nakayama K."/>
        </authorList>
    </citation>
    <scope>NUCLEOTIDE SEQUENCE</scope>
</reference>
<keyword evidence="3" id="KW-0695">RNA-directed DNA polymerase</keyword>
<evidence type="ECO:0000313" key="3">
    <source>
        <dbReference type="EMBL" id="GJT33944.1"/>
    </source>
</evidence>
<evidence type="ECO:0000259" key="2">
    <source>
        <dbReference type="Pfam" id="PF03732"/>
    </source>
</evidence>
<proteinExistence type="predicted"/>
<evidence type="ECO:0000256" key="1">
    <source>
        <dbReference type="SAM" id="MobiDB-lite"/>
    </source>
</evidence>
<sequence>MPTWCHMFNSTLMGSARLWFDELPSESIDSFVELRKAFLAYFLQQKKYIKGPVELHHIKQREGEVNICVHGSLQSRKSAREGSFGMSREERWARPTNPKEKGTLPQKTMRTQTSPALAKSQTSSLGRRNDRFTPPPKEILAMDTVMFKPPPPMSSSAQNRNKNKYREFHGDKGK</sequence>
<feature type="compositionally biased region" description="Basic and acidic residues" evidence="1">
    <location>
        <begin position="87"/>
        <end position="102"/>
    </location>
</feature>
<feature type="compositionally biased region" description="Polar residues" evidence="1">
    <location>
        <begin position="105"/>
        <end position="126"/>
    </location>
</feature>
<protein>
    <submittedName>
        <fullName evidence="3">Reverse transcriptase domain-containing protein</fullName>
    </submittedName>
</protein>
<dbReference type="Proteomes" id="UP001151760">
    <property type="component" value="Unassembled WGS sequence"/>
</dbReference>
<dbReference type="InterPro" id="IPR005162">
    <property type="entry name" value="Retrotrans_gag_dom"/>
</dbReference>
<comment type="caution">
    <text evidence="3">The sequence shown here is derived from an EMBL/GenBank/DDBJ whole genome shotgun (WGS) entry which is preliminary data.</text>
</comment>
<dbReference type="EMBL" id="BQNB010014921">
    <property type="protein sequence ID" value="GJT33944.1"/>
    <property type="molecule type" value="Genomic_DNA"/>
</dbReference>
<keyword evidence="4" id="KW-1185">Reference proteome</keyword>
<name>A0ABQ5D9Z3_9ASTR</name>
<dbReference type="Pfam" id="PF03732">
    <property type="entry name" value="Retrotrans_gag"/>
    <property type="match status" value="1"/>
</dbReference>
<organism evidence="3 4">
    <name type="scientific">Tanacetum coccineum</name>
    <dbReference type="NCBI Taxonomy" id="301880"/>
    <lineage>
        <taxon>Eukaryota</taxon>
        <taxon>Viridiplantae</taxon>
        <taxon>Streptophyta</taxon>
        <taxon>Embryophyta</taxon>
        <taxon>Tracheophyta</taxon>
        <taxon>Spermatophyta</taxon>
        <taxon>Magnoliopsida</taxon>
        <taxon>eudicotyledons</taxon>
        <taxon>Gunneridae</taxon>
        <taxon>Pentapetalae</taxon>
        <taxon>asterids</taxon>
        <taxon>campanulids</taxon>
        <taxon>Asterales</taxon>
        <taxon>Asteraceae</taxon>
        <taxon>Asteroideae</taxon>
        <taxon>Anthemideae</taxon>
        <taxon>Anthemidinae</taxon>
        <taxon>Tanacetum</taxon>
    </lineage>
</organism>